<dbReference type="Gene3D" id="3.40.390.10">
    <property type="entry name" value="Collagenase (Catalytic Domain)"/>
    <property type="match status" value="1"/>
</dbReference>
<sequence length="638" mass="72134">MEEDPYDAAKICNPIPRTVDATDTFKLNVIIIAMTMVLILILMILRPCLISALNHAVWLEDITQNARTRNLDLGLSETLQFKLKRSGHQDLTLNLVENKRLNQNAPVYEVHTENGQNKLVKKETAPIVDVKFYHDKVNGGSFMVECSKRSKGACRRTLTGSLEIDDEAFEINPTPEIFVSRSLAVNKLNPHMLSRVEIPSGTARRDYMTEEEDAPVPPTDQAETPFLREALPEKDNNEENRNVGTDMHLNPPKPEPGRDYSVDMSDLNEKELENKLAKELQRLLKKIELDALTEKLHLNRQKRQSTNTYAVEILVGVDPAVWKKYYAKAVATDPITKDHETELLIRRRFSHIINGISLRYESIEDSELNIYVTMSKILIYKTIAANNPLPNAETVEMGANGKEVANSSFYVRKLVDWLADLPNAHDYDHAMVFTAYDLPGFLGKSFSKNICKKWRVSIVEDEDYFVTTTTAAHELGHNLGAHHDADSRTKKIAFCPTIGNFIMGEWGTFKSDDAYTVNRWRFSTCSVQQFKNYIESLGNNNCLLDIGDATDEYKTHSSKQPGELYSPTEQCQLEYGENSRLSSSQSAIDPGICLRMVCRYNGKRYNITAAHGTPCDNPSLNKWCKEGLCVAKETPAND</sequence>
<evidence type="ECO:0000259" key="11">
    <source>
        <dbReference type="PROSITE" id="PS50215"/>
    </source>
</evidence>
<feature type="binding site" evidence="8">
    <location>
        <position position="473"/>
    </location>
    <ligand>
        <name>Zn(2+)</name>
        <dbReference type="ChEBI" id="CHEBI:29105"/>
        <note>catalytic</note>
    </ligand>
</feature>
<evidence type="ECO:0000256" key="4">
    <source>
        <dbReference type="ARBA" id="ARBA00022833"/>
    </source>
</evidence>
<dbReference type="Pfam" id="PF01421">
    <property type="entry name" value="Reprolysin"/>
    <property type="match status" value="1"/>
</dbReference>
<keyword evidence="1" id="KW-0645">Protease</keyword>
<feature type="region of interest" description="Disordered" evidence="9">
    <location>
        <begin position="208"/>
        <end position="258"/>
    </location>
</feature>
<evidence type="ECO:0000256" key="9">
    <source>
        <dbReference type="SAM" id="MobiDB-lite"/>
    </source>
</evidence>
<evidence type="ECO:0000256" key="3">
    <source>
        <dbReference type="ARBA" id="ARBA00022801"/>
    </source>
</evidence>
<feature type="domain" description="Peptidase M12B" evidence="11">
    <location>
        <begin position="309"/>
        <end position="547"/>
    </location>
</feature>
<evidence type="ECO:0000313" key="12">
    <source>
        <dbReference type="EMBL" id="KAH3711097.1"/>
    </source>
</evidence>
<dbReference type="SUPFAM" id="SSF55486">
    <property type="entry name" value="Metalloproteases ('zincins'), catalytic domain"/>
    <property type="match status" value="1"/>
</dbReference>
<reference evidence="12" key="2">
    <citation type="submission" date="2020-11" db="EMBL/GenBank/DDBJ databases">
        <authorList>
            <person name="McCartney M.A."/>
            <person name="Auch B."/>
            <person name="Kono T."/>
            <person name="Mallez S."/>
            <person name="Becker A."/>
            <person name="Gohl D.M."/>
            <person name="Silverstein K.A.T."/>
            <person name="Koren S."/>
            <person name="Bechman K.B."/>
            <person name="Herman A."/>
            <person name="Abrahante J.E."/>
            <person name="Garbe J."/>
        </authorList>
    </citation>
    <scope>NUCLEOTIDE SEQUENCE</scope>
    <source>
        <strain evidence="12">Duluth1</strain>
        <tissue evidence="12">Whole animal</tissue>
    </source>
</reference>
<dbReference type="PROSITE" id="PS50215">
    <property type="entry name" value="ADAM_MEPRO"/>
    <property type="match status" value="1"/>
</dbReference>
<keyword evidence="10" id="KW-1133">Transmembrane helix</keyword>
<dbReference type="InterPro" id="IPR041645">
    <property type="entry name" value="ADAMTS_CR_2"/>
</dbReference>
<evidence type="ECO:0000256" key="8">
    <source>
        <dbReference type="PROSITE-ProRule" id="PRU00276"/>
    </source>
</evidence>
<comment type="caution">
    <text evidence="8">Lacks conserved residue(s) required for the propagation of feature annotation.</text>
</comment>
<dbReference type="GO" id="GO:0046872">
    <property type="term" value="F:metal ion binding"/>
    <property type="evidence" value="ECO:0007669"/>
    <property type="project" value="UniProtKB-KW"/>
</dbReference>
<reference evidence="12" key="1">
    <citation type="journal article" date="2019" name="bioRxiv">
        <title>The Genome of the Zebra Mussel, Dreissena polymorpha: A Resource for Invasive Species Research.</title>
        <authorList>
            <person name="McCartney M.A."/>
            <person name="Auch B."/>
            <person name="Kono T."/>
            <person name="Mallez S."/>
            <person name="Zhang Y."/>
            <person name="Obille A."/>
            <person name="Becker A."/>
            <person name="Abrahante J.E."/>
            <person name="Garbe J."/>
            <person name="Badalamenti J.P."/>
            <person name="Herman A."/>
            <person name="Mangelson H."/>
            <person name="Liachko I."/>
            <person name="Sullivan S."/>
            <person name="Sone E.D."/>
            <person name="Koren S."/>
            <person name="Silverstein K.A.T."/>
            <person name="Beckman K.B."/>
            <person name="Gohl D.M."/>
        </authorList>
    </citation>
    <scope>NUCLEOTIDE SEQUENCE</scope>
    <source>
        <strain evidence="12">Duluth1</strain>
        <tissue evidence="12">Whole animal</tissue>
    </source>
</reference>
<dbReference type="EMBL" id="JAIWYP010000014">
    <property type="protein sequence ID" value="KAH3711097.1"/>
    <property type="molecule type" value="Genomic_DNA"/>
</dbReference>
<keyword evidence="2 8" id="KW-0479">Metal-binding</keyword>
<dbReference type="Gene3D" id="3.40.1620.60">
    <property type="match status" value="1"/>
</dbReference>
<dbReference type="InterPro" id="IPR024079">
    <property type="entry name" value="MetalloPept_cat_dom_sf"/>
</dbReference>
<accession>A0A9D3Z3A1</accession>
<feature type="active site" evidence="8">
    <location>
        <position position="474"/>
    </location>
</feature>
<keyword evidence="7" id="KW-0325">Glycoprotein</keyword>
<keyword evidence="3" id="KW-0378">Hydrolase</keyword>
<evidence type="ECO:0000256" key="2">
    <source>
        <dbReference type="ARBA" id="ARBA00022723"/>
    </source>
</evidence>
<evidence type="ECO:0000256" key="5">
    <source>
        <dbReference type="ARBA" id="ARBA00023049"/>
    </source>
</evidence>
<evidence type="ECO:0000256" key="6">
    <source>
        <dbReference type="ARBA" id="ARBA00023157"/>
    </source>
</evidence>
<evidence type="ECO:0000256" key="1">
    <source>
        <dbReference type="ARBA" id="ARBA00022670"/>
    </source>
</evidence>
<feature type="binding site" evidence="8">
    <location>
        <position position="477"/>
    </location>
    <ligand>
        <name>Zn(2+)</name>
        <dbReference type="ChEBI" id="CHEBI:29105"/>
        <note>catalytic</note>
    </ligand>
</feature>
<dbReference type="PANTHER" id="PTHR11905">
    <property type="entry name" value="ADAM A DISINTEGRIN AND METALLOPROTEASE DOMAIN"/>
    <property type="match status" value="1"/>
</dbReference>
<organism evidence="12 13">
    <name type="scientific">Dreissena polymorpha</name>
    <name type="common">Zebra mussel</name>
    <name type="synonym">Mytilus polymorpha</name>
    <dbReference type="NCBI Taxonomy" id="45954"/>
    <lineage>
        <taxon>Eukaryota</taxon>
        <taxon>Metazoa</taxon>
        <taxon>Spiralia</taxon>
        <taxon>Lophotrochozoa</taxon>
        <taxon>Mollusca</taxon>
        <taxon>Bivalvia</taxon>
        <taxon>Autobranchia</taxon>
        <taxon>Heteroconchia</taxon>
        <taxon>Euheterodonta</taxon>
        <taxon>Imparidentia</taxon>
        <taxon>Neoheterodontei</taxon>
        <taxon>Myida</taxon>
        <taxon>Dreissenoidea</taxon>
        <taxon>Dreissenidae</taxon>
        <taxon>Dreissena</taxon>
    </lineage>
</organism>
<evidence type="ECO:0000256" key="10">
    <source>
        <dbReference type="SAM" id="Phobius"/>
    </source>
</evidence>
<dbReference type="GO" id="GO:0004222">
    <property type="term" value="F:metalloendopeptidase activity"/>
    <property type="evidence" value="ECO:0007669"/>
    <property type="project" value="InterPro"/>
</dbReference>
<feature type="compositionally biased region" description="Basic and acidic residues" evidence="9">
    <location>
        <begin position="230"/>
        <end position="241"/>
    </location>
</feature>
<evidence type="ECO:0000256" key="7">
    <source>
        <dbReference type="ARBA" id="ARBA00023180"/>
    </source>
</evidence>
<feature type="binding site" evidence="8">
    <location>
        <position position="483"/>
    </location>
    <ligand>
        <name>Zn(2+)</name>
        <dbReference type="ChEBI" id="CHEBI:29105"/>
        <note>catalytic</note>
    </ligand>
</feature>
<keyword evidence="13" id="KW-1185">Reference proteome</keyword>
<keyword evidence="6" id="KW-1015">Disulfide bond</keyword>
<evidence type="ECO:0000313" key="13">
    <source>
        <dbReference type="Proteomes" id="UP000828390"/>
    </source>
</evidence>
<dbReference type="InterPro" id="IPR001590">
    <property type="entry name" value="Peptidase_M12B"/>
</dbReference>
<dbReference type="Pfam" id="PF17771">
    <property type="entry name" value="ADAMTS_CR_2"/>
    <property type="match status" value="1"/>
</dbReference>
<keyword evidence="4 8" id="KW-0862">Zinc</keyword>
<comment type="caution">
    <text evidence="12">The sequence shown here is derived from an EMBL/GenBank/DDBJ whole genome shotgun (WGS) entry which is preliminary data.</text>
</comment>
<proteinExistence type="predicted"/>
<feature type="transmembrane region" description="Helical" evidence="10">
    <location>
        <begin position="27"/>
        <end position="45"/>
    </location>
</feature>
<keyword evidence="10" id="KW-0812">Transmembrane</keyword>
<dbReference type="AlphaFoldDB" id="A0A9D3Z3A1"/>
<dbReference type="GO" id="GO:0006509">
    <property type="term" value="P:membrane protein ectodomain proteolysis"/>
    <property type="evidence" value="ECO:0007669"/>
    <property type="project" value="TreeGrafter"/>
</dbReference>
<protein>
    <recommendedName>
        <fullName evidence="11">Peptidase M12B domain-containing protein</fullName>
    </recommendedName>
</protein>
<dbReference type="PANTHER" id="PTHR11905:SF159">
    <property type="entry name" value="ADAM METALLOPROTEASE"/>
    <property type="match status" value="1"/>
</dbReference>
<gene>
    <name evidence="12" type="ORF">DPMN_070597</name>
</gene>
<name>A0A9D3Z3A1_DREPO</name>
<keyword evidence="10" id="KW-0472">Membrane</keyword>
<keyword evidence="5" id="KW-0482">Metalloprotease</keyword>
<dbReference type="Proteomes" id="UP000828390">
    <property type="component" value="Unassembled WGS sequence"/>
</dbReference>